<dbReference type="Proteomes" id="UP001528411">
    <property type="component" value="Unassembled WGS sequence"/>
</dbReference>
<evidence type="ECO:0000259" key="5">
    <source>
        <dbReference type="Pfam" id="PF02441"/>
    </source>
</evidence>
<dbReference type="InterPro" id="IPR007085">
    <property type="entry name" value="DNA/pantothenate-metab_flavo_C"/>
</dbReference>
<evidence type="ECO:0000313" key="7">
    <source>
        <dbReference type="EMBL" id="MDC2889517.1"/>
    </source>
</evidence>
<comment type="catalytic activity">
    <reaction evidence="3 4">
        <text>N-[(R)-4-phosphopantothenoyl]-L-cysteine + H(+) = (R)-4'-phosphopantetheine + CO2</text>
        <dbReference type="Rhea" id="RHEA:16793"/>
        <dbReference type="ChEBI" id="CHEBI:15378"/>
        <dbReference type="ChEBI" id="CHEBI:16526"/>
        <dbReference type="ChEBI" id="CHEBI:59458"/>
        <dbReference type="ChEBI" id="CHEBI:61723"/>
        <dbReference type="EC" id="4.1.1.36"/>
    </reaction>
</comment>
<feature type="active site" description="Proton donor" evidence="3">
    <location>
        <position position="159"/>
    </location>
</feature>
<comment type="function">
    <text evidence="4">Catalyzes two steps in the biosynthesis of coenzyme A. In the first step cysteine is conjugated to 4'-phosphopantothenate to form 4-phosphopantothenoylcysteine, in the latter compound is decarboxylated to form 4'-phosphopantotheine.</text>
</comment>
<evidence type="ECO:0000259" key="6">
    <source>
        <dbReference type="Pfam" id="PF04127"/>
    </source>
</evidence>
<dbReference type="NCBIfam" id="TIGR00521">
    <property type="entry name" value="coaBC_dfp"/>
    <property type="match status" value="1"/>
</dbReference>
<comment type="cofactor">
    <cofactor evidence="3">
        <name>FMN</name>
        <dbReference type="ChEBI" id="CHEBI:58210"/>
    </cofactor>
    <text evidence="3">Binds 1 FMN per subunit.</text>
</comment>
<feature type="binding site" evidence="3">
    <location>
        <position position="341"/>
    </location>
    <ligand>
        <name>CTP</name>
        <dbReference type="ChEBI" id="CHEBI:37563"/>
    </ligand>
</feature>
<dbReference type="InterPro" id="IPR003382">
    <property type="entry name" value="Flavoprotein"/>
</dbReference>
<feature type="binding site" evidence="3">
    <location>
        <position position="345"/>
    </location>
    <ligand>
        <name>CTP</name>
        <dbReference type="ChEBI" id="CHEBI:37563"/>
    </ligand>
</feature>
<feature type="binding site" evidence="3">
    <location>
        <position position="291"/>
    </location>
    <ligand>
        <name>CTP</name>
        <dbReference type="ChEBI" id="CHEBI:37563"/>
    </ligand>
</feature>
<feature type="domain" description="DNA/pantothenate metabolism flavoprotein C-terminal" evidence="6">
    <location>
        <begin position="188"/>
        <end position="398"/>
    </location>
</feature>
<reference evidence="7 8" key="1">
    <citation type="submission" date="2023-01" db="EMBL/GenBank/DDBJ databases">
        <title>Psychrosphaera sp. nov., isolated from marine algae.</title>
        <authorList>
            <person name="Bayburt H."/>
            <person name="Choi B.J."/>
            <person name="Kim J.M."/>
            <person name="Choi D.G."/>
            <person name="Jeon C.O."/>
        </authorList>
    </citation>
    <scope>NUCLEOTIDE SEQUENCE [LARGE SCALE GENOMIC DNA]</scope>
    <source>
        <strain evidence="7 8">G1-22</strain>
    </source>
</reference>
<feature type="region of interest" description="Phosphopantothenate--cysteine ligase" evidence="3">
    <location>
        <begin position="193"/>
        <end position="403"/>
    </location>
</feature>
<dbReference type="PANTHER" id="PTHR14359:SF6">
    <property type="entry name" value="PHOSPHOPANTOTHENOYLCYSTEINE DECARBOXYLASE"/>
    <property type="match status" value="1"/>
</dbReference>
<dbReference type="EMBL" id="JAQOMS010000002">
    <property type="protein sequence ID" value="MDC2889517.1"/>
    <property type="molecule type" value="Genomic_DNA"/>
</dbReference>
<feature type="domain" description="Flavoprotein" evidence="5">
    <location>
        <begin position="7"/>
        <end position="179"/>
    </location>
</feature>
<keyword evidence="8" id="KW-1185">Reference proteome</keyword>
<comment type="caution">
    <text evidence="7">The sequence shown here is derived from an EMBL/GenBank/DDBJ whole genome shotgun (WGS) entry which is preliminary data.</text>
</comment>
<comment type="caution">
    <text evidence="3">Lacks conserved residue(s) required for the propagation of feature annotation.</text>
</comment>
<keyword evidence="1 3" id="KW-0210">Decarboxylase</keyword>
<dbReference type="RefSeq" id="WP_215963290.1">
    <property type="nucleotide sequence ID" value="NZ_JAQOMS010000002.1"/>
</dbReference>
<proteinExistence type="inferred from homology"/>
<comment type="cofactor">
    <cofactor evidence="3">
        <name>Mg(2+)</name>
        <dbReference type="ChEBI" id="CHEBI:18420"/>
    </cofactor>
</comment>
<dbReference type="Pfam" id="PF04127">
    <property type="entry name" value="DFP"/>
    <property type="match status" value="1"/>
</dbReference>
<keyword evidence="3" id="KW-0479">Metal-binding</keyword>
<comment type="pathway">
    <text evidence="3 4">Cofactor biosynthesis; coenzyme A biosynthesis; CoA from (R)-pantothenate: step 3/5.</text>
</comment>
<feature type="binding site" evidence="3">
    <location>
        <position position="281"/>
    </location>
    <ligand>
        <name>CTP</name>
        <dbReference type="ChEBI" id="CHEBI:37563"/>
    </ligand>
</feature>
<evidence type="ECO:0000256" key="2">
    <source>
        <dbReference type="ARBA" id="ARBA00023239"/>
    </source>
</evidence>
<keyword evidence="3 4" id="KW-0288">FMN</keyword>
<dbReference type="Pfam" id="PF02441">
    <property type="entry name" value="Flavoprotein"/>
    <property type="match status" value="1"/>
</dbReference>
<keyword evidence="3" id="KW-0511">Multifunctional enzyme</keyword>
<evidence type="ECO:0000256" key="1">
    <source>
        <dbReference type="ARBA" id="ARBA00022793"/>
    </source>
</evidence>
<dbReference type="HAMAP" id="MF_02225">
    <property type="entry name" value="CoaBC"/>
    <property type="match status" value="1"/>
</dbReference>
<dbReference type="GO" id="GO:0004632">
    <property type="term" value="F:phosphopantothenate--cysteine ligase activity"/>
    <property type="evidence" value="ECO:0007669"/>
    <property type="project" value="UniProtKB-EC"/>
</dbReference>
<dbReference type="PANTHER" id="PTHR14359">
    <property type="entry name" value="HOMO-OLIGOMERIC FLAVIN CONTAINING CYS DECARBOXYLASE FAMILY"/>
    <property type="match status" value="1"/>
</dbReference>
<evidence type="ECO:0000256" key="4">
    <source>
        <dbReference type="RuleBase" id="RU364078"/>
    </source>
</evidence>
<protein>
    <recommendedName>
        <fullName evidence="3">Coenzyme A biosynthesis bifunctional protein CoaBC</fullName>
    </recommendedName>
    <alternativeName>
        <fullName evidence="3">DNA/pantothenate metabolism flavoprotein</fullName>
    </alternativeName>
    <alternativeName>
        <fullName evidence="3">Phosphopantothenoylcysteine synthetase/decarboxylase</fullName>
        <shortName evidence="3">PPCS-PPCDC</shortName>
    </alternativeName>
    <domain>
        <recommendedName>
            <fullName evidence="3">Phosphopantothenoylcysteine decarboxylase</fullName>
            <shortName evidence="3">PPC decarboxylase</shortName>
            <shortName evidence="3">PPC-DC</shortName>
            <ecNumber evidence="3">4.1.1.36</ecNumber>
        </recommendedName>
        <alternativeName>
            <fullName evidence="3">CoaC</fullName>
        </alternativeName>
    </domain>
    <domain>
        <recommendedName>
            <fullName evidence="3">Phosphopantothenate--cysteine ligase</fullName>
            <ecNumber evidence="3">6.3.2.5</ecNumber>
        </recommendedName>
        <alternativeName>
            <fullName evidence="3">CoaB</fullName>
        </alternativeName>
        <alternativeName>
            <fullName evidence="3">Phosphopantothenoylcysteine synthetase</fullName>
            <shortName evidence="3">PPC synthetase</shortName>
            <shortName evidence="3">PPC-S</shortName>
        </alternativeName>
    </domain>
</protein>
<comment type="similarity">
    <text evidence="3 4">In the N-terminal section; belongs to the HFCD (homo-oligomeric flavin containing Cys decarboxylase) superfamily.</text>
</comment>
<keyword evidence="3" id="KW-0460">Magnesium</keyword>
<name>A0ABT5FF07_9GAMM</name>
<organism evidence="7 8">
    <name type="scientific">Psychrosphaera algicola</name>
    <dbReference type="NCBI Taxonomy" id="3023714"/>
    <lineage>
        <taxon>Bacteria</taxon>
        <taxon>Pseudomonadati</taxon>
        <taxon>Pseudomonadota</taxon>
        <taxon>Gammaproteobacteria</taxon>
        <taxon>Alteromonadales</taxon>
        <taxon>Pseudoalteromonadaceae</taxon>
        <taxon>Psychrosphaera</taxon>
    </lineage>
</organism>
<accession>A0ABT5FF07</accession>
<feature type="region of interest" description="Phosphopantothenoylcysteine decarboxylase" evidence="3">
    <location>
        <begin position="1"/>
        <end position="192"/>
    </location>
</feature>
<keyword evidence="3 4" id="KW-0436">Ligase</keyword>
<dbReference type="EC" id="6.3.2.5" evidence="3"/>
<comment type="catalytic activity">
    <reaction evidence="3 4">
        <text>(R)-4'-phosphopantothenate + L-cysteine + CTP = N-[(R)-4-phosphopantothenoyl]-L-cysteine + CMP + diphosphate + H(+)</text>
        <dbReference type="Rhea" id="RHEA:19397"/>
        <dbReference type="ChEBI" id="CHEBI:10986"/>
        <dbReference type="ChEBI" id="CHEBI:15378"/>
        <dbReference type="ChEBI" id="CHEBI:33019"/>
        <dbReference type="ChEBI" id="CHEBI:35235"/>
        <dbReference type="ChEBI" id="CHEBI:37563"/>
        <dbReference type="ChEBI" id="CHEBI:59458"/>
        <dbReference type="ChEBI" id="CHEBI:60377"/>
        <dbReference type="EC" id="6.3.2.5"/>
    </reaction>
</comment>
<feature type="binding site" evidence="3">
    <location>
        <position position="327"/>
    </location>
    <ligand>
        <name>CTP</name>
        <dbReference type="ChEBI" id="CHEBI:37563"/>
    </ligand>
</feature>
<comment type="similarity">
    <text evidence="3 4">In the C-terminal section; belongs to the PPC synthetase family.</text>
</comment>
<evidence type="ECO:0000256" key="3">
    <source>
        <dbReference type="HAMAP-Rule" id="MF_02225"/>
    </source>
</evidence>
<dbReference type="EC" id="4.1.1.36" evidence="3"/>
<keyword evidence="3 4" id="KW-0285">Flavoprotein</keyword>
<dbReference type="InterPro" id="IPR005252">
    <property type="entry name" value="CoaBC"/>
</dbReference>
<sequence>MVQLLNKNILLIVTGGIAAYKTPEFVRRVKEQGAQVKVVMTSGAKAFITPLTLQAVSGEPVAEDLLDTNAEAAMGHIEFAKWADLIVVAPASADVIAKMAAGLAGDLASTLLLATPAPVAICPAMNQQMYAHAATQSNLALLANRGVHIWGPASGEQACGDIGHGRMIEPMQIVEHVVNFLTPAEQILKGKAVVITAGPTREAIDPVRYISNHSSGKMGFAIAEAAAKLGADVTLVAGPVNLATPNGVMRHDVESAVDMHAMVMSLAEHTDVFIACAAVADYRVAEQSDHKLKKSGDDSLTISLIQNPDIVASVAQLESNRPFVVGFAAETQNIEQYAIDKMNRKKLDMICANDVSISGQGFNSDQNALKVFYAGGSKDLPLNTKSELGDELMQIISTLLPSN</sequence>
<comment type="pathway">
    <text evidence="3 4">Cofactor biosynthesis; coenzyme A biosynthesis; CoA from (R)-pantothenate: step 2/5.</text>
</comment>
<dbReference type="GO" id="GO:0004633">
    <property type="term" value="F:phosphopantothenoylcysteine decarboxylase activity"/>
    <property type="evidence" value="ECO:0007669"/>
    <property type="project" value="UniProtKB-EC"/>
</dbReference>
<feature type="binding site" evidence="3">
    <location>
        <begin position="308"/>
        <end position="311"/>
    </location>
    <ligand>
        <name>CTP</name>
        <dbReference type="ChEBI" id="CHEBI:37563"/>
    </ligand>
</feature>
<gene>
    <name evidence="3 7" type="primary">coaBC</name>
    <name evidence="7" type="ORF">PN838_12960</name>
</gene>
<evidence type="ECO:0000313" key="8">
    <source>
        <dbReference type="Proteomes" id="UP001528411"/>
    </source>
</evidence>
<comment type="function">
    <text evidence="3">Catalyzes two sequential steps in the biosynthesis of coenzyme A. In the first step cysteine is conjugated to 4'-phosphopantothenate to form 4-phosphopantothenoylcysteine. In the second step the latter compound is decarboxylated to form 4'-phosphopantotheine.</text>
</comment>
<keyword evidence="2 3" id="KW-0456">Lyase</keyword>